<evidence type="ECO:0000313" key="2">
    <source>
        <dbReference type="EMBL" id="KZD24566.1"/>
    </source>
</evidence>
<gene>
    <name evidence="2" type="ORF">A4A58_22125</name>
</gene>
<dbReference type="RefSeq" id="WP_068730876.1">
    <property type="nucleotide sequence ID" value="NZ_LVYV01000003.1"/>
</dbReference>
<dbReference type="STRING" id="943830.A4A58_22125"/>
<dbReference type="EMBL" id="LVYV01000003">
    <property type="protein sequence ID" value="KZD24566.1"/>
    <property type="molecule type" value="Genomic_DNA"/>
</dbReference>
<dbReference type="Pfam" id="PF07330">
    <property type="entry name" value="DUF1467"/>
    <property type="match status" value="1"/>
</dbReference>
<dbReference type="Proteomes" id="UP000076574">
    <property type="component" value="Unassembled WGS sequence"/>
</dbReference>
<feature type="transmembrane region" description="Helical" evidence="1">
    <location>
        <begin position="9"/>
        <end position="28"/>
    </location>
</feature>
<dbReference type="InterPro" id="IPR009935">
    <property type="entry name" value="DUF1467"/>
</dbReference>
<reference evidence="2 3" key="1">
    <citation type="submission" date="2016-03" db="EMBL/GenBank/DDBJ databases">
        <title>Microsymbionts genomes from the relict species Vavilovia formosa (Stev.) Fed.</title>
        <authorList>
            <person name="Kopat V."/>
            <person name="Chirak E."/>
            <person name="Kimeklis A."/>
            <person name="Andronov E."/>
        </authorList>
    </citation>
    <scope>NUCLEOTIDE SEQUENCE [LARGE SCALE GENOMIC DNA]</scope>
    <source>
        <strain evidence="2 3">Vaf07</strain>
    </source>
</reference>
<organism evidence="2 3">
    <name type="scientific">Tardiphaga robiniae</name>
    <dbReference type="NCBI Taxonomy" id="943830"/>
    <lineage>
        <taxon>Bacteria</taxon>
        <taxon>Pseudomonadati</taxon>
        <taxon>Pseudomonadota</taxon>
        <taxon>Alphaproteobacteria</taxon>
        <taxon>Hyphomicrobiales</taxon>
        <taxon>Nitrobacteraceae</taxon>
        <taxon>Tardiphaga</taxon>
    </lineage>
</organism>
<proteinExistence type="predicted"/>
<accession>A0A164ABT9</accession>
<dbReference type="AlphaFoldDB" id="A0A164ABT9"/>
<evidence type="ECO:0000313" key="3">
    <source>
        <dbReference type="Proteomes" id="UP000076574"/>
    </source>
</evidence>
<protein>
    <recommendedName>
        <fullName evidence="4">DUF1467 family protein</fullName>
    </recommendedName>
</protein>
<keyword evidence="3" id="KW-1185">Reference proteome</keyword>
<comment type="caution">
    <text evidence="2">The sequence shown here is derived from an EMBL/GenBank/DDBJ whole genome shotgun (WGS) entry which is preliminary data.</text>
</comment>
<keyword evidence="1" id="KW-0472">Membrane</keyword>
<feature type="transmembrane region" description="Helical" evidence="1">
    <location>
        <begin position="55"/>
        <end position="73"/>
    </location>
</feature>
<keyword evidence="1" id="KW-0812">Transmembrane</keyword>
<sequence length="91" mass="10152">MAYTISTSLAVYFVIWWITLFLTLPFGVRSQHEDGKGTDGTDPGAPVLARMGRKLIWTTVISAVLFAAGMYAYRMGYFNIERLSKLMGVPI</sequence>
<keyword evidence="1" id="KW-1133">Transmembrane helix</keyword>
<evidence type="ECO:0000256" key="1">
    <source>
        <dbReference type="SAM" id="Phobius"/>
    </source>
</evidence>
<dbReference type="OrthoDB" id="9804637at2"/>
<name>A0A164ABT9_9BRAD</name>
<evidence type="ECO:0008006" key="4">
    <source>
        <dbReference type="Google" id="ProtNLM"/>
    </source>
</evidence>